<accession>A0ABS8BP77</accession>
<gene>
    <name evidence="1" type="ORF">LG219_14875</name>
</gene>
<proteinExistence type="predicted"/>
<dbReference type="EMBL" id="JAJAWG010000017">
    <property type="protein sequence ID" value="MCB5197543.1"/>
    <property type="molecule type" value="Genomic_DNA"/>
</dbReference>
<evidence type="ECO:0000313" key="2">
    <source>
        <dbReference type="Proteomes" id="UP001198034"/>
    </source>
</evidence>
<name>A0ABS8BP77_9NEIS</name>
<dbReference type="Proteomes" id="UP001198034">
    <property type="component" value="Unassembled WGS sequence"/>
</dbReference>
<sequence>MKSSGLALGDKERKLIEVAKKMNLNALNEEIEHFLANYIHDSMAGFIAQLNEYGLNSIGIMKFRTVFHGND</sequence>
<keyword evidence="2" id="KW-1185">Reference proteome</keyword>
<dbReference type="RefSeq" id="WP_226765233.1">
    <property type="nucleotide sequence ID" value="NZ_JAJAWG010000017.1"/>
</dbReference>
<comment type="caution">
    <text evidence="1">The sequence shown here is derived from an EMBL/GenBank/DDBJ whole genome shotgun (WGS) entry which is preliminary data.</text>
</comment>
<protein>
    <submittedName>
        <fullName evidence="1">Uncharacterized protein</fullName>
    </submittedName>
</protein>
<organism evidence="1 2">
    <name type="scientific">Deefgea salmonis</name>
    <dbReference type="NCBI Taxonomy" id="2875502"/>
    <lineage>
        <taxon>Bacteria</taxon>
        <taxon>Pseudomonadati</taxon>
        <taxon>Pseudomonadota</taxon>
        <taxon>Betaproteobacteria</taxon>
        <taxon>Neisseriales</taxon>
        <taxon>Chitinibacteraceae</taxon>
        <taxon>Deefgea</taxon>
    </lineage>
</organism>
<evidence type="ECO:0000313" key="1">
    <source>
        <dbReference type="EMBL" id="MCB5197543.1"/>
    </source>
</evidence>
<reference evidence="1 2" key="1">
    <citation type="submission" date="2021-10" db="EMBL/GenBank/DDBJ databases">
        <authorList>
            <person name="Chen M."/>
        </authorList>
    </citation>
    <scope>NUCLEOTIDE SEQUENCE [LARGE SCALE GENOMIC DNA]</scope>
    <source>
        <strain evidence="1 2">H3-26</strain>
    </source>
</reference>